<sequence length="380" mass="41177">MGTPHQGSELVPWALTVANIVNVAFVGQALRTDLIDSLKIGSEILANISSAFVARSAALKIMSFIEMEIERPLTTLPVPEDEQPIMVFVRVSGLTRKLSAHTKGSRQFSTDLQLRADTLVEGLAAVIQESESGEQYALTSSWVDIVTAEARVTSGHASYDPIFGYKINRDQTIASFFSKAFPNPVEVHLRKNAMARGSQEVPSYAVTFGQRGVHDGQVSLLRTPRVPEDGLHYDIPQGLGTLPIYDVRSFSGDLPVSMVAKGGVFVAMHDVEAMCFAFDTMPSANYAVRPYLGGINAISGASMFDSGHKGKAGPDDWKQDYVVIPEQEQLHGLAVVPGLMKQFVATASSVQPPSDEGITDQGNYGPPDPRYPFPTCHHQT</sequence>
<evidence type="ECO:0000313" key="2">
    <source>
        <dbReference type="EMBL" id="CAI4214256.1"/>
    </source>
</evidence>
<dbReference type="OrthoDB" id="1658288at2759"/>
<reference evidence="2" key="1">
    <citation type="submission" date="2022-11" db="EMBL/GenBank/DDBJ databases">
        <authorList>
            <person name="Scott C."/>
            <person name="Bruce N."/>
        </authorList>
    </citation>
    <scope>NUCLEOTIDE SEQUENCE</scope>
</reference>
<proteinExistence type="predicted"/>
<organism evidence="2 3">
    <name type="scientific">Parascedosporium putredinis</name>
    <dbReference type="NCBI Taxonomy" id="1442378"/>
    <lineage>
        <taxon>Eukaryota</taxon>
        <taxon>Fungi</taxon>
        <taxon>Dikarya</taxon>
        <taxon>Ascomycota</taxon>
        <taxon>Pezizomycotina</taxon>
        <taxon>Sordariomycetes</taxon>
        <taxon>Hypocreomycetidae</taxon>
        <taxon>Microascales</taxon>
        <taxon>Microascaceae</taxon>
        <taxon>Parascedosporium</taxon>
    </lineage>
</organism>
<comment type="caution">
    <text evidence="2">The sequence shown here is derived from an EMBL/GenBank/DDBJ whole genome shotgun (WGS) entry which is preliminary data.</text>
</comment>
<keyword evidence="3" id="KW-1185">Reference proteome</keyword>
<feature type="region of interest" description="Disordered" evidence="1">
    <location>
        <begin position="350"/>
        <end position="380"/>
    </location>
</feature>
<dbReference type="AlphaFoldDB" id="A0A9P1H0D1"/>
<protein>
    <submittedName>
        <fullName evidence="2">Uncharacterized protein</fullName>
    </submittedName>
</protein>
<dbReference type="Proteomes" id="UP000838763">
    <property type="component" value="Unassembled WGS sequence"/>
</dbReference>
<evidence type="ECO:0000313" key="3">
    <source>
        <dbReference type="Proteomes" id="UP000838763"/>
    </source>
</evidence>
<name>A0A9P1H0D1_9PEZI</name>
<evidence type="ECO:0000256" key="1">
    <source>
        <dbReference type="SAM" id="MobiDB-lite"/>
    </source>
</evidence>
<gene>
    <name evidence="2" type="ORF">PPNO1_LOCUS3987</name>
</gene>
<dbReference type="EMBL" id="CALLCH030000010">
    <property type="protein sequence ID" value="CAI4214256.1"/>
    <property type="molecule type" value="Genomic_DNA"/>
</dbReference>
<accession>A0A9P1H0D1</accession>